<dbReference type="Proteomes" id="UP000587942">
    <property type="component" value="Unassembled WGS sequence"/>
</dbReference>
<gene>
    <name evidence="1" type="ORF">GWK17_14475</name>
</gene>
<reference evidence="1 2" key="1">
    <citation type="submission" date="2020-03" db="EMBL/GenBank/DDBJ databases">
        <authorList>
            <person name="Sun Q."/>
        </authorList>
    </citation>
    <scope>NUCLEOTIDE SEQUENCE [LARGE SCALE GENOMIC DNA]</scope>
    <source>
        <strain evidence="1 2">KACC 21451</strain>
    </source>
</reference>
<dbReference type="AlphaFoldDB" id="A0A846TI87"/>
<comment type="caution">
    <text evidence="1">The sequence shown here is derived from an EMBL/GenBank/DDBJ whole genome shotgun (WGS) entry which is preliminary data.</text>
</comment>
<protein>
    <submittedName>
        <fullName evidence="1">Uncharacterized protein</fullName>
    </submittedName>
</protein>
<sequence length="184" mass="19289">MKNETKELFGEWVQAAGTTLAAIGSTPLKRFTESQLINFIVWGNELQALGNSLIADSETNFTIDKIGNQIQATGNVTTLAGFILPVGEGTTLKLDIKGNLLQALGGSASLSVILVEESSIDALYILYGILLQVIGNSMQAIGGIIDLRGGEGGKIITSGSWIQAIGSIIQAVGVTNDFVDKYGS</sequence>
<evidence type="ECO:0000313" key="1">
    <source>
        <dbReference type="EMBL" id="NKE06660.1"/>
    </source>
</evidence>
<name>A0A846TI87_9BACI</name>
<proteinExistence type="predicted"/>
<evidence type="ECO:0000313" key="2">
    <source>
        <dbReference type="Proteomes" id="UP000587942"/>
    </source>
</evidence>
<dbReference type="Pfam" id="PF22116">
    <property type="entry name" value="DUF6944"/>
    <property type="match status" value="1"/>
</dbReference>
<dbReference type="EMBL" id="JAAVUM010000010">
    <property type="protein sequence ID" value="NKE06660.1"/>
    <property type="molecule type" value="Genomic_DNA"/>
</dbReference>
<organism evidence="1 2">
    <name type="scientific">Mesobacillus selenatarsenatis</name>
    <dbReference type="NCBI Taxonomy" id="388741"/>
    <lineage>
        <taxon>Bacteria</taxon>
        <taxon>Bacillati</taxon>
        <taxon>Bacillota</taxon>
        <taxon>Bacilli</taxon>
        <taxon>Bacillales</taxon>
        <taxon>Bacillaceae</taxon>
        <taxon>Mesobacillus</taxon>
    </lineage>
</organism>
<accession>A0A846TI87</accession>
<dbReference type="RefSeq" id="WP_167833080.1">
    <property type="nucleotide sequence ID" value="NZ_JAAVUM010000010.1"/>
</dbReference>
<dbReference type="InterPro" id="IPR054224">
    <property type="entry name" value="DUF6944"/>
</dbReference>